<dbReference type="InParanoid" id="A0A0C9ZWC6"/>
<sequence>MFSLEVLLDGWRMKPRIAGQCTNIFDGAVCRTKLKNLNSKLFFSNLPHEKNGPDNELHIGVNLGLDWFSYIHSNIAPSHSSAPTSFSVYNLPPEYQYCTLNLMCMSILPGPKKQNPDQIQRFLHPIILDLLHLWKFGISVPTEPCPHIVIVCDKPAAHKVGGFASHSHTNFCTLCWITLSDKTTPTAFQEGAFRTRTNKEQSSARKNFVKDFATQYSQLSRLPYFNLVEQIVIDPMHNLFLCLMKMHFYNIWVQSKILRPNHELDAFHKMLADIPQLWTTCMPSDASDQILHQRVATIEKLKAEKTVEATCNADNRKALANAKKCRKDAYEAEKARIASLKLQEVEARNQEKLHATAAKHAEKARIAAEKKA</sequence>
<organism evidence="2 3">
    <name type="scientific">Suillus luteus UH-Slu-Lm8-n1</name>
    <dbReference type="NCBI Taxonomy" id="930992"/>
    <lineage>
        <taxon>Eukaryota</taxon>
        <taxon>Fungi</taxon>
        <taxon>Dikarya</taxon>
        <taxon>Basidiomycota</taxon>
        <taxon>Agaricomycotina</taxon>
        <taxon>Agaricomycetes</taxon>
        <taxon>Agaricomycetidae</taxon>
        <taxon>Boletales</taxon>
        <taxon>Suillineae</taxon>
        <taxon>Suillaceae</taxon>
        <taxon>Suillus</taxon>
    </lineage>
</organism>
<accession>A0A0C9ZWC6</accession>
<dbReference type="STRING" id="930992.A0A0C9ZWC6"/>
<proteinExistence type="predicted"/>
<dbReference type="PANTHER" id="PTHR46579:SF2">
    <property type="entry name" value="C2H2-TYPE DOMAIN-CONTAINING PROTEIN"/>
    <property type="match status" value="1"/>
</dbReference>
<evidence type="ECO:0000256" key="1">
    <source>
        <dbReference type="SAM" id="MobiDB-lite"/>
    </source>
</evidence>
<protein>
    <submittedName>
        <fullName evidence="2">Uncharacterized protein</fullName>
    </submittedName>
</protein>
<dbReference type="Proteomes" id="UP000054485">
    <property type="component" value="Unassembled WGS sequence"/>
</dbReference>
<dbReference type="HOGENOM" id="CLU_744288_0_0_1"/>
<feature type="region of interest" description="Disordered" evidence="1">
    <location>
        <begin position="353"/>
        <end position="372"/>
    </location>
</feature>
<dbReference type="AlphaFoldDB" id="A0A0C9ZWC6"/>
<gene>
    <name evidence="2" type="ORF">CY34DRAFT_110541</name>
</gene>
<reference evidence="2 3" key="1">
    <citation type="submission" date="2014-04" db="EMBL/GenBank/DDBJ databases">
        <authorList>
            <consortium name="DOE Joint Genome Institute"/>
            <person name="Kuo A."/>
            <person name="Ruytinx J."/>
            <person name="Rineau F."/>
            <person name="Colpaert J."/>
            <person name="Kohler A."/>
            <person name="Nagy L.G."/>
            <person name="Floudas D."/>
            <person name="Copeland A."/>
            <person name="Barry K.W."/>
            <person name="Cichocki N."/>
            <person name="Veneault-Fourrey C."/>
            <person name="LaButti K."/>
            <person name="Lindquist E.A."/>
            <person name="Lipzen A."/>
            <person name="Lundell T."/>
            <person name="Morin E."/>
            <person name="Murat C."/>
            <person name="Sun H."/>
            <person name="Tunlid A."/>
            <person name="Henrissat B."/>
            <person name="Grigoriev I.V."/>
            <person name="Hibbett D.S."/>
            <person name="Martin F."/>
            <person name="Nordberg H.P."/>
            <person name="Cantor M.N."/>
            <person name="Hua S.X."/>
        </authorList>
    </citation>
    <scope>NUCLEOTIDE SEQUENCE [LARGE SCALE GENOMIC DNA]</scope>
    <source>
        <strain evidence="2 3">UH-Slu-Lm8-n1</strain>
    </source>
</reference>
<evidence type="ECO:0000313" key="3">
    <source>
        <dbReference type="Proteomes" id="UP000054485"/>
    </source>
</evidence>
<keyword evidence="3" id="KW-1185">Reference proteome</keyword>
<name>A0A0C9ZWC6_9AGAM</name>
<dbReference type="OrthoDB" id="3269001at2759"/>
<evidence type="ECO:0000313" key="2">
    <source>
        <dbReference type="EMBL" id="KIK33736.1"/>
    </source>
</evidence>
<dbReference type="EMBL" id="KN835878">
    <property type="protein sequence ID" value="KIK33736.1"/>
    <property type="molecule type" value="Genomic_DNA"/>
</dbReference>
<dbReference type="PANTHER" id="PTHR46579">
    <property type="entry name" value="F5/8 TYPE C DOMAIN-CONTAINING PROTEIN-RELATED"/>
    <property type="match status" value="1"/>
</dbReference>
<reference evidence="3" key="2">
    <citation type="submission" date="2015-01" db="EMBL/GenBank/DDBJ databases">
        <title>Evolutionary Origins and Diversification of the Mycorrhizal Mutualists.</title>
        <authorList>
            <consortium name="DOE Joint Genome Institute"/>
            <consortium name="Mycorrhizal Genomics Consortium"/>
            <person name="Kohler A."/>
            <person name="Kuo A."/>
            <person name="Nagy L.G."/>
            <person name="Floudas D."/>
            <person name="Copeland A."/>
            <person name="Barry K.W."/>
            <person name="Cichocki N."/>
            <person name="Veneault-Fourrey C."/>
            <person name="LaButti K."/>
            <person name="Lindquist E.A."/>
            <person name="Lipzen A."/>
            <person name="Lundell T."/>
            <person name="Morin E."/>
            <person name="Murat C."/>
            <person name="Riley R."/>
            <person name="Ohm R."/>
            <person name="Sun H."/>
            <person name="Tunlid A."/>
            <person name="Henrissat B."/>
            <person name="Grigoriev I.V."/>
            <person name="Hibbett D.S."/>
            <person name="Martin F."/>
        </authorList>
    </citation>
    <scope>NUCLEOTIDE SEQUENCE [LARGE SCALE GENOMIC DNA]</scope>
    <source>
        <strain evidence="3">UH-Slu-Lm8-n1</strain>
    </source>
</reference>